<keyword evidence="3" id="KW-1185">Reference proteome</keyword>
<dbReference type="AlphaFoldDB" id="A0AAV3T0Y9"/>
<organism evidence="2 3">
    <name type="scientific">Salarchaeum japonicum</name>
    <dbReference type="NCBI Taxonomy" id="555573"/>
    <lineage>
        <taxon>Archaea</taxon>
        <taxon>Methanobacteriati</taxon>
        <taxon>Methanobacteriota</taxon>
        <taxon>Stenosarchaea group</taxon>
        <taxon>Halobacteria</taxon>
        <taxon>Halobacteriales</taxon>
        <taxon>Halobacteriaceae</taxon>
    </lineage>
</organism>
<feature type="transmembrane region" description="Helical" evidence="1">
    <location>
        <begin position="43"/>
        <end position="64"/>
    </location>
</feature>
<name>A0AAV3T0Y9_9EURY</name>
<evidence type="ECO:0000313" key="3">
    <source>
        <dbReference type="Proteomes" id="UP001500194"/>
    </source>
</evidence>
<sequence length="134" mass="14207">MKKEFDPLDAALTILTMISGFIVTGIAQFNLFDVDFGATAFTLAGHGLSTAYVIGALALVGTVLTNENAELSSLQEDAKDLGDYYYGAVIGTAGLMVAWVFVGDVSTFFQSSDLWGLAYVGVVTTGQFVIGWML</sequence>
<feature type="transmembrane region" description="Helical" evidence="1">
    <location>
        <begin position="12"/>
        <end position="31"/>
    </location>
</feature>
<dbReference type="Proteomes" id="UP001500194">
    <property type="component" value="Unassembled WGS sequence"/>
</dbReference>
<keyword evidence="1" id="KW-0472">Membrane</keyword>
<dbReference type="Pfam" id="PF26064">
    <property type="entry name" value="DUF8023"/>
    <property type="match status" value="1"/>
</dbReference>
<dbReference type="InterPro" id="IPR058336">
    <property type="entry name" value="VP3-like_halobact-type"/>
</dbReference>
<feature type="transmembrane region" description="Helical" evidence="1">
    <location>
        <begin position="114"/>
        <end position="133"/>
    </location>
</feature>
<protein>
    <submittedName>
        <fullName evidence="2">Uncharacterized protein</fullName>
    </submittedName>
</protein>
<feature type="transmembrane region" description="Helical" evidence="1">
    <location>
        <begin position="84"/>
        <end position="102"/>
    </location>
</feature>
<reference evidence="2 3" key="1">
    <citation type="journal article" date="2019" name="Int. J. Syst. Evol. Microbiol.">
        <title>The Global Catalogue of Microorganisms (GCM) 10K type strain sequencing project: providing services to taxonomists for standard genome sequencing and annotation.</title>
        <authorList>
            <consortium name="The Broad Institute Genomics Platform"/>
            <consortium name="The Broad Institute Genome Sequencing Center for Infectious Disease"/>
            <person name="Wu L."/>
            <person name="Ma J."/>
        </authorList>
    </citation>
    <scope>NUCLEOTIDE SEQUENCE [LARGE SCALE GENOMIC DNA]</scope>
    <source>
        <strain evidence="2 3">JCM 16327</strain>
    </source>
</reference>
<evidence type="ECO:0000256" key="1">
    <source>
        <dbReference type="SAM" id="Phobius"/>
    </source>
</evidence>
<dbReference type="RefSeq" id="WP_227260937.1">
    <property type="nucleotide sequence ID" value="NZ_BAAADU010000002.1"/>
</dbReference>
<comment type="caution">
    <text evidence="2">The sequence shown here is derived from an EMBL/GenBank/DDBJ whole genome shotgun (WGS) entry which is preliminary data.</text>
</comment>
<gene>
    <name evidence="2" type="ORF">GCM10009019_13750</name>
</gene>
<dbReference type="GeneID" id="68573952"/>
<proteinExistence type="predicted"/>
<accession>A0AAV3T0Y9</accession>
<keyword evidence="1" id="KW-1133">Transmembrane helix</keyword>
<dbReference type="EMBL" id="BAAADU010000002">
    <property type="protein sequence ID" value="GAA0651935.1"/>
    <property type="molecule type" value="Genomic_DNA"/>
</dbReference>
<evidence type="ECO:0000313" key="2">
    <source>
        <dbReference type="EMBL" id="GAA0651935.1"/>
    </source>
</evidence>
<keyword evidence="1" id="KW-0812">Transmembrane</keyword>